<feature type="region of interest" description="Disordered" evidence="8">
    <location>
        <begin position="222"/>
        <end position="252"/>
    </location>
</feature>
<protein>
    <recommendedName>
        <fullName evidence="9">C2H2-type domain-containing protein</fullName>
    </recommendedName>
</protein>
<organism evidence="10 11">
    <name type="scientific">Mucor saturninus</name>
    <dbReference type="NCBI Taxonomy" id="64648"/>
    <lineage>
        <taxon>Eukaryota</taxon>
        <taxon>Fungi</taxon>
        <taxon>Fungi incertae sedis</taxon>
        <taxon>Mucoromycota</taxon>
        <taxon>Mucoromycotina</taxon>
        <taxon>Mucoromycetes</taxon>
        <taxon>Mucorales</taxon>
        <taxon>Mucorineae</taxon>
        <taxon>Mucoraceae</taxon>
        <taxon>Mucor</taxon>
    </lineage>
</organism>
<dbReference type="FunFam" id="3.30.160.60:FF:000065">
    <property type="entry name" value="B-cell CLL/lymphoma 6, member B"/>
    <property type="match status" value="1"/>
</dbReference>
<accession>A0A8H7V7U6</accession>
<evidence type="ECO:0000256" key="2">
    <source>
        <dbReference type="ARBA" id="ARBA00022723"/>
    </source>
</evidence>
<feature type="domain" description="C2H2-type" evidence="9">
    <location>
        <begin position="373"/>
        <end position="401"/>
    </location>
</feature>
<keyword evidence="2" id="KW-0479">Metal-binding</keyword>
<reference evidence="10" key="1">
    <citation type="submission" date="2020-12" db="EMBL/GenBank/DDBJ databases">
        <title>Metabolic potential, ecology and presence of endohyphal bacteria is reflected in genomic diversity of Mucoromycotina.</title>
        <authorList>
            <person name="Muszewska A."/>
            <person name="Okrasinska A."/>
            <person name="Steczkiewicz K."/>
            <person name="Drgas O."/>
            <person name="Orlowska M."/>
            <person name="Perlinska-Lenart U."/>
            <person name="Aleksandrzak-Piekarczyk T."/>
            <person name="Szatraj K."/>
            <person name="Zielenkiewicz U."/>
            <person name="Pilsyk S."/>
            <person name="Malc E."/>
            <person name="Mieczkowski P."/>
            <person name="Kruszewska J.S."/>
            <person name="Biernat P."/>
            <person name="Pawlowska J."/>
        </authorList>
    </citation>
    <scope>NUCLEOTIDE SEQUENCE</scope>
    <source>
        <strain evidence="10">WA0000017839</strain>
    </source>
</reference>
<dbReference type="SMART" id="SM00355">
    <property type="entry name" value="ZnF_C2H2"/>
    <property type="match status" value="3"/>
</dbReference>
<keyword evidence="3" id="KW-0677">Repeat</keyword>
<keyword evidence="6" id="KW-0539">Nucleus</keyword>
<keyword evidence="5" id="KW-0862">Zinc</keyword>
<gene>
    <name evidence="10" type="ORF">INT47_002397</name>
</gene>
<dbReference type="OrthoDB" id="8117402at2759"/>
<feature type="domain" description="C2H2-type" evidence="9">
    <location>
        <begin position="343"/>
        <end position="370"/>
    </location>
</feature>
<evidence type="ECO:0000313" key="11">
    <source>
        <dbReference type="Proteomes" id="UP000603453"/>
    </source>
</evidence>
<evidence type="ECO:0000256" key="7">
    <source>
        <dbReference type="PROSITE-ProRule" id="PRU00042"/>
    </source>
</evidence>
<dbReference type="PANTHER" id="PTHR16515:SF49">
    <property type="entry name" value="GASTRULA ZINC FINGER PROTEIN XLCGF49.1-LIKE-RELATED"/>
    <property type="match status" value="1"/>
</dbReference>
<evidence type="ECO:0000256" key="1">
    <source>
        <dbReference type="ARBA" id="ARBA00004123"/>
    </source>
</evidence>
<dbReference type="GO" id="GO:0005634">
    <property type="term" value="C:nucleus"/>
    <property type="evidence" value="ECO:0007669"/>
    <property type="project" value="UniProtKB-SubCell"/>
</dbReference>
<sequence length="429" mass="48024">MTYSNLNMNDINDILFPQNDIINHNKNSKADEFNFTQVWGEIDGEYNQVSEFVEACKLIVSMNALAASIALNEQNISSSSSIEDNSLAAFIGDITPAAAAVAVAAAAVGESPMMDTPFLDSCMGTPFTPASVFTPSLAQFHHSPYYSPYMDNSFNITDCMQGDIQVSSYIKSSNLSWQTPAAVTADLFANTISSTDVSPELLNSLDTFNGDPTQLLLASMDNNNNDNNISNNNNNNNTITDDSEDPLFPPLSTDQLTYEPTMVHTDTNHELFTTEDFEANNFLNDCFDDTFFPMQPQEQAMPEPVQEIKPVVTKTNNKRKNDGDCSKMNKRFKATNNEEQRKFECDICHAVFNRRYNLGTHIKVHSPTRVKDFDCHLCKKAFDRKHDLTRHVATVHNGERAYSCTQCTSTFSRKDALVRHQVQKHQPKP</sequence>
<comment type="subcellular location">
    <subcellularLocation>
        <location evidence="1">Nucleus</location>
    </subcellularLocation>
</comment>
<keyword evidence="4 7" id="KW-0863">Zinc-finger</keyword>
<evidence type="ECO:0000256" key="8">
    <source>
        <dbReference type="SAM" id="MobiDB-lite"/>
    </source>
</evidence>
<dbReference type="InterPro" id="IPR036236">
    <property type="entry name" value="Znf_C2H2_sf"/>
</dbReference>
<dbReference type="PANTHER" id="PTHR16515">
    <property type="entry name" value="PR DOMAIN ZINC FINGER PROTEIN"/>
    <property type="match status" value="1"/>
</dbReference>
<dbReference type="SUPFAM" id="SSF57667">
    <property type="entry name" value="beta-beta-alpha zinc fingers"/>
    <property type="match status" value="2"/>
</dbReference>
<evidence type="ECO:0000256" key="3">
    <source>
        <dbReference type="ARBA" id="ARBA00022737"/>
    </source>
</evidence>
<keyword evidence="11" id="KW-1185">Reference proteome</keyword>
<name>A0A8H7V7U6_9FUNG</name>
<proteinExistence type="predicted"/>
<dbReference type="InterPro" id="IPR013087">
    <property type="entry name" value="Znf_C2H2_type"/>
</dbReference>
<feature type="domain" description="C2H2-type" evidence="9">
    <location>
        <begin position="402"/>
        <end position="429"/>
    </location>
</feature>
<dbReference type="GO" id="GO:0008270">
    <property type="term" value="F:zinc ion binding"/>
    <property type="evidence" value="ECO:0007669"/>
    <property type="project" value="UniProtKB-KW"/>
</dbReference>
<comment type="caution">
    <text evidence="10">The sequence shown here is derived from an EMBL/GenBank/DDBJ whole genome shotgun (WGS) entry which is preliminary data.</text>
</comment>
<evidence type="ECO:0000313" key="10">
    <source>
        <dbReference type="EMBL" id="KAG2210455.1"/>
    </source>
</evidence>
<dbReference type="Pfam" id="PF13912">
    <property type="entry name" value="zf-C2H2_6"/>
    <property type="match status" value="1"/>
</dbReference>
<dbReference type="PROSITE" id="PS50157">
    <property type="entry name" value="ZINC_FINGER_C2H2_2"/>
    <property type="match status" value="3"/>
</dbReference>
<dbReference type="GO" id="GO:0010468">
    <property type="term" value="P:regulation of gene expression"/>
    <property type="evidence" value="ECO:0007669"/>
    <property type="project" value="TreeGrafter"/>
</dbReference>
<evidence type="ECO:0000259" key="9">
    <source>
        <dbReference type="PROSITE" id="PS50157"/>
    </source>
</evidence>
<dbReference type="PROSITE" id="PS00028">
    <property type="entry name" value="ZINC_FINGER_C2H2_1"/>
    <property type="match status" value="3"/>
</dbReference>
<evidence type="ECO:0000256" key="6">
    <source>
        <dbReference type="ARBA" id="ARBA00023242"/>
    </source>
</evidence>
<dbReference type="AlphaFoldDB" id="A0A8H7V7U6"/>
<evidence type="ECO:0000256" key="5">
    <source>
        <dbReference type="ARBA" id="ARBA00022833"/>
    </source>
</evidence>
<dbReference type="InterPro" id="IPR050331">
    <property type="entry name" value="Zinc_finger"/>
</dbReference>
<evidence type="ECO:0000256" key="4">
    <source>
        <dbReference type="ARBA" id="ARBA00022771"/>
    </source>
</evidence>
<dbReference type="EMBL" id="JAEPRD010000011">
    <property type="protein sequence ID" value="KAG2210455.1"/>
    <property type="molecule type" value="Genomic_DNA"/>
</dbReference>
<dbReference type="Pfam" id="PF00096">
    <property type="entry name" value="zf-C2H2"/>
    <property type="match status" value="2"/>
</dbReference>
<dbReference type="Proteomes" id="UP000603453">
    <property type="component" value="Unassembled WGS sequence"/>
</dbReference>
<dbReference type="Gene3D" id="3.30.160.60">
    <property type="entry name" value="Classic Zinc Finger"/>
    <property type="match status" value="3"/>
</dbReference>
<feature type="compositionally biased region" description="Low complexity" evidence="8">
    <location>
        <begin position="222"/>
        <end position="240"/>
    </location>
</feature>